<evidence type="ECO:0000313" key="2">
    <source>
        <dbReference type="Proteomes" id="UP001489719"/>
    </source>
</evidence>
<organism evidence="1 2">
    <name type="scientific">Lipomyces orientalis</name>
    <dbReference type="NCBI Taxonomy" id="1233043"/>
    <lineage>
        <taxon>Eukaryota</taxon>
        <taxon>Fungi</taxon>
        <taxon>Dikarya</taxon>
        <taxon>Ascomycota</taxon>
        <taxon>Saccharomycotina</taxon>
        <taxon>Lipomycetes</taxon>
        <taxon>Lipomycetales</taxon>
        <taxon>Lipomycetaceae</taxon>
        <taxon>Lipomyces</taxon>
    </lineage>
</organism>
<evidence type="ECO:0000313" key="1">
    <source>
        <dbReference type="EMBL" id="KAK9323528.1"/>
    </source>
</evidence>
<accession>A0ACC3TTN9</accession>
<dbReference type="Proteomes" id="UP001489719">
    <property type="component" value="Unassembled WGS sequence"/>
</dbReference>
<protein>
    <submittedName>
        <fullName evidence="1">Uncharacterized protein</fullName>
    </submittedName>
</protein>
<keyword evidence="2" id="KW-1185">Reference proteome</keyword>
<proteinExistence type="predicted"/>
<name>A0ACC3TTN9_9ASCO</name>
<dbReference type="EMBL" id="MU970060">
    <property type="protein sequence ID" value="KAK9323528.1"/>
    <property type="molecule type" value="Genomic_DNA"/>
</dbReference>
<feature type="non-terminal residue" evidence="1">
    <location>
        <position position="1"/>
    </location>
</feature>
<gene>
    <name evidence="1" type="ORF">V1517DRAFT_320092</name>
</gene>
<comment type="caution">
    <text evidence="1">The sequence shown here is derived from an EMBL/GenBank/DDBJ whole genome shotgun (WGS) entry which is preliminary data.</text>
</comment>
<reference evidence="2" key="1">
    <citation type="journal article" date="2024" name="Front. Bioeng. Biotechnol.">
        <title>Genome-scale model development and genomic sequencing of the oleaginous clade Lipomyces.</title>
        <authorList>
            <person name="Czajka J.J."/>
            <person name="Han Y."/>
            <person name="Kim J."/>
            <person name="Mondo S.J."/>
            <person name="Hofstad B.A."/>
            <person name="Robles A."/>
            <person name="Haridas S."/>
            <person name="Riley R."/>
            <person name="LaButti K."/>
            <person name="Pangilinan J."/>
            <person name="Andreopoulos W."/>
            <person name="Lipzen A."/>
            <person name="Yan J."/>
            <person name="Wang M."/>
            <person name="Ng V."/>
            <person name="Grigoriev I.V."/>
            <person name="Spatafora J.W."/>
            <person name="Magnuson J.K."/>
            <person name="Baker S.E."/>
            <person name="Pomraning K.R."/>
        </authorList>
    </citation>
    <scope>NUCLEOTIDE SEQUENCE [LARGE SCALE GENOMIC DNA]</scope>
    <source>
        <strain evidence="2">CBS 10300</strain>
    </source>
</reference>
<sequence length="163" mass="18330">MASAVQHRAEVSLHLLHQSLYALIPTICSSIVHITFRVCHRFIIFGYFTIMNRFQSSQTYSASPYFQPRTRTTASDVFKAKAVRRIIAYLVALALVGTLLIWAFRDQALTAPEDNWSDVSARAEEEGAGHNNMAGARGMLGRGAEHIDFLRMKVGRDEEGEWV</sequence>